<dbReference type="Pfam" id="PF13429">
    <property type="entry name" value="TPR_15"/>
    <property type="match status" value="1"/>
</dbReference>
<dbReference type="EMBL" id="DRLD01000104">
    <property type="protein sequence ID" value="HED09817.1"/>
    <property type="molecule type" value="Genomic_DNA"/>
</dbReference>
<name>A0A7V1LLS9_CALAY</name>
<dbReference type="SUPFAM" id="SSF48452">
    <property type="entry name" value="TPR-like"/>
    <property type="match status" value="3"/>
</dbReference>
<feature type="signal peptide" evidence="2">
    <location>
        <begin position="1"/>
        <end position="21"/>
    </location>
</feature>
<sequence>MKKILLLIVAAAFLFSGCAASRQIKEKPKNSEKKISFKARDYYLKGLYLQMEERYSDALVQFHKAELFDTTSATIYNSLAENYLKLGELEPALHHLKQALKRDRHNVETYRLLGELYFRDQKDREAIEAYKALLQLDPYDEQARNFLFFLYEKNKMVEEKANLYRNMLTLYGKSKSVLKKIADIYTRRQDYKNAVRYLNEITKIDSSDAQIYAYRAQLYEVLGQADSAMISFKKAIRLDPGNKDYLNRLATLYRGNRRYEDIISLFTPVLDKDSTDVVARLSLAEAQYLLENTTAVKRLLQPLAEDSTTSWGVYDLLGRIALEEKDYEVAVRYFRRITRLEPKNRFGWLFLGFAYADMKKPAAAADAYAGGTRVLPEDGGLWSWLGVALQQQNKNKEAIAAFLKAIEYDPDNINALSSLPVIYEGQGDFKSSDSIYAVALKRLPDNALLLNNFAYSLSERNLRLKEAEEMARKALKKEPDNSSYLDTMGWIYFKMGDYKQAEKYILRALEKGDVSAVVLEHMGDIYVKLNMPQKARDYYKKALELDPDNKQVRDKLANQD</sequence>
<dbReference type="AlphaFoldDB" id="A0A7V1LLS9"/>
<dbReference type="Proteomes" id="UP000886005">
    <property type="component" value="Unassembled WGS sequence"/>
</dbReference>
<dbReference type="PANTHER" id="PTHR12558:SF13">
    <property type="entry name" value="CELL DIVISION CYCLE PROTEIN 27 HOMOLOG"/>
    <property type="match status" value="1"/>
</dbReference>
<comment type="caution">
    <text evidence="3">The sequence shown here is derived from an EMBL/GenBank/DDBJ whole genome shotgun (WGS) entry which is preliminary data.</text>
</comment>
<evidence type="ECO:0000313" key="3">
    <source>
        <dbReference type="EMBL" id="HED09817.1"/>
    </source>
</evidence>
<dbReference type="InterPro" id="IPR019734">
    <property type="entry name" value="TPR_rpt"/>
</dbReference>
<dbReference type="PROSITE" id="PS50293">
    <property type="entry name" value="TPR_REGION"/>
    <property type="match status" value="1"/>
</dbReference>
<feature type="repeat" description="TPR" evidence="1">
    <location>
        <begin position="311"/>
        <end position="344"/>
    </location>
</feature>
<reference evidence="3" key="1">
    <citation type="journal article" date="2020" name="mSystems">
        <title>Genome- and Community-Level Interaction Insights into Carbon Utilization and Element Cycling Functions of Hydrothermarchaeota in Hydrothermal Sediment.</title>
        <authorList>
            <person name="Zhou Z."/>
            <person name="Liu Y."/>
            <person name="Xu W."/>
            <person name="Pan J."/>
            <person name="Luo Z.H."/>
            <person name="Li M."/>
        </authorList>
    </citation>
    <scope>NUCLEOTIDE SEQUENCE [LARGE SCALE GENOMIC DNA]</scope>
    <source>
        <strain evidence="3">HyVt-456</strain>
    </source>
</reference>
<evidence type="ECO:0000256" key="1">
    <source>
        <dbReference type="PROSITE-ProRule" id="PRU00339"/>
    </source>
</evidence>
<feature type="repeat" description="TPR" evidence="1">
    <location>
        <begin position="379"/>
        <end position="412"/>
    </location>
</feature>
<dbReference type="SMART" id="SM00028">
    <property type="entry name" value="TPR"/>
    <property type="match status" value="12"/>
</dbReference>
<accession>A0A7V1LLS9</accession>
<dbReference type="PROSITE" id="PS51257">
    <property type="entry name" value="PROKAR_LIPOPROTEIN"/>
    <property type="match status" value="1"/>
</dbReference>
<dbReference type="InterPro" id="IPR011990">
    <property type="entry name" value="TPR-like_helical_dom_sf"/>
</dbReference>
<dbReference type="Pfam" id="PF13414">
    <property type="entry name" value="TPR_11"/>
    <property type="match status" value="1"/>
</dbReference>
<feature type="chain" id="PRO_5030709334" evidence="2">
    <location>
        <begin position="22"/>
        <end position="560"/>
    </location>
</feature>
<proteinExistence type="predicted"/>
<organism evidence="3">
    <name type="scientific">Caldithrix abyssi</name>
    <dbReference type="NCBI Taxonomy" id="187145"/>
    <lineage>
        <taxon>Bacteria</taxon>
        <taxon>Pseudomonadati</taxon>
        <taxon>Calditrichota</taxon>
        <taxon>Calditrichia</taxon>
        <taxon>Calditrichales</taxon>
        <taxon>Calditrichaceae</taxon>
        <taxon>Caldithrix</taxon>
    </lineage>
</organism>
<dbReference type="Gene3D" id="1.25.40.10">
    <property type="entry name" value="Tetratricopeptide repeat domain"/>
    <property type="match status" value="4"/>
</dbReference>
<feature type="repeat" description="TPR" evidence="1">
    <location>
        <begin position="175"/>
        <end position="208"/>
    </location>
</feature>
<dbReference type="PROSITE" id="PS50005">
    <property type="entry name" value="TPR"/>
    <property type="match status" value="7"/>
</dbReference>
<keyword evidence="1" id="KW-0802">TPR repeat</keyword>
<dbReference type="Pfam" id="PF00515">
    <property type="entry name" value="TPR_1"/>
    <property type="match status" value="1"/>
</dbReference>
<keyword evidence="2" id="KW-0732">Signal</keyword>
<feature type="repeat" description="TPR" evidence="1">
    <location>
        <begin position="107"/>
        <end position="140"/>
    </location>
</feature>
<gene>
    <name evidence="3" type="ORF">ENJ10_03950</name>
</gene>
<feature type="repeat" description="TPR" evidence="1">
    <location>
        <begin position="73"/>
        <end position="106"/>
    </location>
</feature>
<dbReference type="Pfam" id="PF13181">
    <property type="entry name" value="TPR_8"/>
    <property type="match status" value="2"/>
</dbReference>
<feature type="repeat" description="TPR" evidence="1">
    <location>
        <begin position="516"/>
        <end position="549"/>
    </location>
</feature>
<feature type="repeat" description="TPR" evidence="1">
    <location>
        <begin position="209"/>
        <end position="242"/>
    </location>
</feature>
<protein>
    <submittedName>
        <fullName evidence="3">Tetratricopeptide repeat protein</fullName>
    </submittedName>
</protein>
<dbReference type="PANTHER" id="PTHR12558">
    <property type="entry name" value="CELL DIVISION CYCLE 16,23,27"/>
    <property type="match status" value="1"/>
</dbReference>
<evidence type="ECO:0000256" key="2">
    <source>
        <dbReference type="SAM" id="SignalP"/>
    </source>
</evidence>